<gene>
    <name evidence="2" type="ORF">TNCV_3165961</name>
</gene>
<accession>A0A8X6RHW3</accession>
<dbReference type="Proteomes" id="UP000887159">
    <property type="component" value="Unassembled WGS sequence"/>
</dbReference>
<feature type="chain" id="PRO_5036498932" evidence="1">
    <location>
        <begin position="27"/>
        <end position="96"/>
    </location>
</feature>
<evidence type="ECO:0000256" key="1">
    <source>
        <dbReference type="SAM" id="SignalP"/>
    </source>
</evidence>
<feature type="signal peptide" evidence="1">
    <location>
        <begin position="1"/>
        <end position="26"/>
    </location>
</feature>
<comment type="caution">
    <text evidence="2">The sequence shown here is derived from an EMBL/GenBank/DDBJ whole genome shotgun (WGS) entry which is preliminary data.</text>
</comment>
<organism evidence="2 3">
    <name type="scientific">Trichonephila clavipes</name>
    <name type="common">Golden silk orbweaver</name>
    <name type="synonym">Nephila clavipes</name>
    <dbReference type="NCBI Taxonomy" id="2585209"/>
    <lineage>
        <taxon>Eukaryota</taxon>
        <taxon>Metazoa</taxon>
        <taxon>Ecdysozoa</taxon>
        <taxon>Arthropoda</taxon>
        <taxon>Chelicerata</taxon>
        <taxon>Arachnida</taxon>
        <taxon>Araneae</taxon>
        <taxon>Araneomorphae</taxon>
        <taxon>Entelegynae</taxon>
        <taxon>Araneoidea</taxon>
        <taxon>Nephilidae</taxon>
        <taxon>Trichonephila</taxon>
    </lineage>
</organism>
<name>A0A8X6RHW3_TRICX</name>
<keyword evidence="1" id="KW-0732">Signal</keyword>
<proteinExistence type="predicted"/>
<protein>
    <submittedName>
        <fullName evidence="2">Uncharacterized protein</fullName>
    </submittedName>
</protein>
<evidence type="ECO:0000313" key="2">
    <source>
        <dbReference type="EMBL" id="GFX90765.1"/>
    </source>
</evidence>
<sequence>MVSGNCLWNNCYAYVLLVLLNESLWGPQVMHNPSIFSPRGLPGLSKPGFPHMGTFSCPLLPKIYNRTLRMIGLASNTAGQPACSFPPDGQASLKLA</sequence>
<dbReference type="EMBL" id="BMAU01021105">
    <property type="protein sequence ID" value="GFX90765.1"/>
    <property type="molecule type" value="Genomic_DNA"/>
</dbReference>
<reference evidence="2" key="1">
    <citation type="submission" date="2020-08" db="EMBL/GenBank/DDBJ databases">
        <title>Multicomponent nature underlies the extraordinary mechanical properties of spider dragline silk.</title>
        <authorList>
            <person name="Kono N."/>
            <person name="Nakamura H."/>
            <person name="Mori M."/>
            <person name="Yoshida Y."/>
            <person name="Ohtoshi R."/>
            <person name="Malay A.D."/>
            <person name="Moran D.A.P."/>
            <person name="Tomita M."/>
            <person name="Numata K."/>
            <person name="Arakawa K."/>
        </authorList>
    </citation>
    <scope>NUCLEOTIDE SEQUENCE</scope>
</reference>
<keyword evidence="3" id="KW-1185">Reference proteome</keyword>
<evidence type="ECO:0000313" key="3">
    <source>
        <dbReference type="Proteomes" id="UP000887159"/>
    </source>
</evidence>
<dbReference type="AlphaFoldDB" id="A0A8X6RHW3"/>